<feature type="signal peptide" evidence="1">
    <location>
        <begin position="1"/>
        <end position="20"/>
    </location>
</feature>
<reference evidence="2 3" key="1">
    <citation type="submission" date="2024-06" db="EMBL/GenBank/DDBJ databases">
        <authorList>
            <person name="Kaempfer P."/>
            <person name="Viver T."/>
        </authorList>
    </citation>
    <scope>NUCLEOTIDE SEQUENCE [LARGE SCALE GENOMIC DNA]</scope>
    <source>
        <strain evidence="2 3">ST-119</strain>
    </source>
</reference>
<evidence type="ECO:0008006" key="4">
    <source>
        <dbReference type="Google" id="ProtNLM"/>
    </source>
</evidence>
<dbReference type="RefSeq" id="WP_408085273.1">
    <property type="nucleotide sequence ID" value="NZ_JBELPZ010000011.1"/>
</dbReference>
<dbReference type="Proteomes" id="UP001629156">
    <property type="component" value="Unassembled WGS sequence"/>
</dbReference>
<gene>
    <name evidence="2" type="ORF">ABS766_11330</name>
</gene>
<name>A0ABW8Z0T4_9FLAO</name>
<sequence length="136" mass="15630">MKKILFFVLVLCAFISCNQADDTAQIDAVKQRLFMSGEAGKEEEYSFEIEKIPAQEVVNKLVEEKKIRIDKFRQAQVAEPVAFLEKQLDSLQKTRDEVQGKTYYIVHALRVTARDSIITDYFVDDNNTVIGFTDTK</sequence>
<evidence type="ECO:0000313" key="2">
    <source>
        <dbReference type="EMBL" id="MFL9845011.1"/>
    </source>
</evidence>
<keyword evidence="1" id="KW-0732">Signal</keyword>
<organism evidence="2 3">
    <name type="scientific">Flavobacterium rhizosphaerae</name>
    <dbReference type="NCBI Taxonomy" id="3163298"/>
    <lineage>
        <taxon>Bacteria</taxon>
        <taxon>Pseudomonadati</taxon>
        <taxon>Bacteroidota</taxon>
        <taxon>Flavobacteriia</taxon>
        <taxon>Flavobacteriales</taxon>
        <taxon>Flavobacteriaceae</taxon>
        <taxon>Flavobacterium</taxon>
    </lineage>
</organism>
<comment type="caution">
    <text evidence="2">The sequence shown here is derived from an EMBL/GenBank/DDBJ whole genome shotgun (WGS) entry which is preliminary data.</text>
</comment>
<evidence type="ECO:0000256" key="1">
    <source>
        <dbReference type="SAM" id="SignalP"/>
    </source>
</evidence>
<proteinExistence type="predicted"/>
<dbReference type="EMBL" id="JBELPZ010000011">
    <property type="protein sequence ID" value="MFL9845011.1"/>
    <property type="molecule type" value="Genomic_DNA"/>
</dbReference>
<protein>
    <recommendedName>
        <fullName evidence="4">Lipoprotein</fullName>
    </recommendedName>
</protein>
<feature type="chain" id="PRO_5045105943" description="Lipoprotein" evidence="1">
    <location>
        <begin position="21"/>
        <end position="136"/>
    </location>
</feature>
<accession>A0ABW8Z0T4</accession>
<dbReference type="PROSITE" id="PS51257">
    <property type="entry name" value="PROKAR_LIPOPROTEIN"/>
    <property type="match status" value="1"/>
</dbReference>
<keyword evidence="3" id="KW-1185">Reference proteome</keyword>
<evidence type="ECO:0000313" key="3">
    <source>
        <dbReference type="Proteomes" id="UP001629156"/>
    </source>
</evidence>